<dbReference type="AlphaFoldDB" id="A0A0F8XQI0"/>
<gene>
    <name evidence="1" type="ORF">LCGC14_2915180</name>
</gene>
<protein>
    <submittedName>
        <fullName evidence="1">Uncharacterized protein</fullName>
    </submittedName>
</protein>
<comment type="caution">
    <text evidence="1">The sequence shown here is derived from an EMBL/GenBank/DDBJ whole genome shotgun (WGS) entry which is preliminary data.</text>
</comment>
<evidence type="ECO:0000313" key="1">
    <source>
        <dbReference type="EMBL" id="KKK71312.1"/>
    </source>
</evidence>
<sequence>MSSKGPLPKGLDDPQADLAIFGGYTESPEKELMVAMIVQAKLDLFCANKQCSEEALVWFLETNVKLGDRPWLHSFQNICEQLDLNPDVILRELLQAKKDS</sequence>
<name>A0A0F8XQI0_9ZZZZ</name>
<dbReference type="EMBL" id="LAZR01057796">
    <property type="protein sequence ID" value="KKK71312.1"/>
    <property type="molecule type" value="Genomic_DNA"/>
</dbReference>
<organism evidence="1">
    <name type="scientific">marine sediment metagenome</name>
    <dbReference type="NCBI Taxonomy" id="412755"/>
    <lineage>
        <taxon>unclassified sequences</taxon>
        <taxon>metagenomes</taxon>
        <taxon>ecological metagenomes</taxon>
    </lineage>
</organism>
<accession>A0A0F8XQI0</accession>
<proteinExistence type="predicted"/>
<reference evidence="1" key="1">
    <citation type="journal article" date="2015" name="Nature">
        <title>Complex archaea that bridge the gap between prokaryotes and eukaryotes.</title>
        <authorList>
            <person name="Spang A."/>
            <person name="Saw J.H."/>
            <person name="Jorgensen S.L."/>
            <person name="Zaremba-Niedzwiedzka K."/>
            <person name="Martijn J."/>
            <person name="Lind A.E."/>
            <person name="van Eijk R."/>
            <person name="Schleper C."/>
            <person name="Guy L."/>
            <person name="Ettema T.J."/>
        </authorList>
    </citation>
    <scope>NUCLEOTIDE SEQUENCE</scope>
</reference>